<sequence length="397" mass="42344">MSRRNTFAHLFTRDLPPDRKEWRDRVRALAPLLQENRDAAESDRATPEETFRALAESGLTRLWVSTAFGGSAASIPAGSTAIRELARIDASIAWQIGVQGAIGRLSDYLPVPTARKLFLDSDGFVVGAVNPAGRAEKADGGYILSGTWGFASGSAHADWIVCAAFVTEDGDRRTVGGAPEVRMLFIPKEQAHFSDTWHTLGLRGTGSNDFSVDGVFVPDDFTVAGADLNRPPAPTRAYPIGYYDFGPFTSASTALGIGRDALDTLRSVVAGKIPAAGSRGLADSPVLQERLARLEMRLHAAGVVLDDAARCAEESGETGGDRLSALIRLSAVNAAEAAVETVNQAYVLAGTGSLYTSSRLERCLRDVHSATKHITLSPTHYETVGGFLLGGDLVMRR</sequence>
<dbReference type="InterPro" id="IPR036250">
    <property type="entry name" value="AcylCo_DH-like_C"/>
</dbReference>
<comment type="caution">
    <text evidence="4">The sequence shown here is derived from an EMBL/GenBank/DDBJ whole genome shotgun (WGS) entry which is preliminary data.</text>
</comment>
<evidence type="ECO:0000259" key="2">
    <source>
        <dbReference type="Pfam" id="PF02771"/>
    </source>
</evidence>
<dbReference type="Gene3D" id="1.20.140.10">
    <property type="entry name" value="Butyryl-CoA Dehydrogenase, subunit A, domain 3"/>
    <property type="match status" value="1"/>
</dbReference>
<dbReference type="RefSeq" id="WP_270680268.1">
    <property type="nucleotide sequence ID" value="NZ_JAQFWP010000059.1"/>
</dbReference>
<feature type="domain" description="Acyl-CoA dehydrogenase C-terminal" evidence="3">
    <location>
        <begin position="249"/>
        <end position="377"/>
    </location>
</feature>
<dbReference type="SUPFAM" id="SSF47203">
    <property type="entry name" value="Acyl-CoA dehydrogenase C-terminal domain-like"/>
    <property type="match status" value="1"/>
</dbReference>
<dbReference type="Pfam" id="PF08028">
    <property type="entry name" value="Acyl-CoA_dh_2"/>
    <property type="match status" value="1"/>
</dbReference>
<dbReference type="InterPro" id="IPR009100">
    <property type="entry name" value="AcylCoA_DH/oxidase_NM_dom_sf"/>
</dbReference>
<dbReference type="Gene3D" id="2.40.110.10">
    <property type="entry name" value="Butyryl-CoA Dehydrogenase, subunit A, domain 2"/>
    <property type="match status" value="1"/>
</dbReference>
<evidence type="ECO:0000313" key="4">
    <source>
        <dbReference type="EMBL" id="MDA2807641.1"/>
    </source>
</evidence>
<feature type="domain" description="Acyl-CoA dehydrogenase/oxidase N-terminal" evidence="2">
    <location>
        <begin position="18"/>
        <end position="103"/>
    </location>
</feature>
<dbReference type="PANTHER" id="PTHR43884">
    <property type="entry name" value="ACYL-COA DEHYDROGENASE"/>
    <property type="match status" value="1"/>
</dbReference>
<dbReference type="Pfam" id="PF02771">
    <property type="entry name" value="Acyl-CoA_dh_N"/>
    <property type="match status" value="1"/>
</dbReference>
<dbReference type="InterPro" id="IPR013107">
    <property type="entry name" value="Acyl-CoA_DH_C"/>
</dbReference>
<name>A0ABT4TSG5_9ACTN</name>
<accession>A0ABT4TSG5</accession>
<dbReference type="InterPro" id="IPR013786">
    <property type="entry name" value="AcylCoA_DH/ox_N"/>
</dbReference>
<reference evidence="4" key="1">
    <citation type="submission" date="2023-01" db="EMBL/GenBank/DDBJ databases">
        <title>Draft genome sequence of Nocardiopsis sp. LSu2-4 isolated from halophytes.</title>
        <authorList>
            <person name="Duangmal K."/>
            <person name="Chantavorakit T."/>
        </authorList>
    </citation>
    <scope>NUCLEOTIDE SEQUENCE</scope>
    <source>
        <strain evidence="4">LSu2-4</strain>
    </source>
</reference>
<evidence type="ECO:0000313" key="5">
    <source>
        <dbReference type="Proteomes" id="UP001165685"/>
    </source>
</evidence>
<dbReference type="Gene3D" id="1.10.540.10">
    <property type="entry name" value="Acyl-CoA dehydrogenase/oxidase, N-terminal domain"/>
    <property type="match status" value="1"/>
</dbReference>
<protein>
    <submittedName>
        <fullName evidence="4">Acyl-CoA dehydrogenase family protein</fullName>
    </submittedName>
</protein>
<keyword evidence="5" id="KW-1185">Reference proteome</keyword>
<organism evidence="4 5">
    <name type="scientific">Nocardiopsis suaedae</name>
    <dbReference type="NCBI Taxonomy" id="3018444"/>
    <lineage>
        <taxon>Bacteria</taxon>
        <taxon>Bacillati</taxon>
        <taxon>Actinomycetota</taxon>
        <taxon>Actinomycetes</taxon>
        <taxon>Streptosporangiales</taxon>
        <taxon>Nocardiopsidaceae</taxon>
        <taxon>Nocardiopsis</taxon>
    </lineage>
</organism>
<dbReference type="InterPro" id="IPR046373">
    <property type="entry name" value="Acyl-CoA_Oxase/DH_mid-dom_sf"/>
</dbReference>
<proteinExistence type="predicted"/>
<dbReference type="EMBL" id="JAQFWP010000059">
    <property type="protein sequence ID" value="MDA2807641.1"/>
    <property type="molecule type" value="Genomic_DNA"/>
</dbReference>
<dbReference type="SUPFAM" id="SSF56645">
    <property type="entry name" value="Acyl-CoA dehydrogenase NM domain-like"/>
    <property type="match status" value="1"/>
</dbReference>
<dbReference type="PIRSF" id="PIRSF016578">
    <property type="entry name" value="HsaA"/>
    <property type="match status" value="1"/>
</dbReference>
<dbReference type="InterPro" id="IPR037069">
    <property type="entry name" value="AcylCoA_DH/ox_N_sf"/>
</dbReference>
<evidence type="ECO:0000259" key="3">
    <source>
        <dbReference type="Pfam" id="PF08028"/>
    </source>
</evidence>
<dbReference type="Proteomes" id="UP001165685">
    <property type="component" value="Unassembled WGS sequence"/>
</dbReference>
<gene>
    <name evidence="4" type="ORF">O4U47_24235</name>
</gene>
<evidence type="ECO:0000256" key="1">
    <source>
        <dbReference type="ARBA" id="ARBA00023002"/>
    </source>
</evidence>
<keyword evidence="1" id="KW-0560">Oxidoreductase</keyword>
<dbReference type="PANTHER" id="PTHR43884:SF12">
    <property type="entry name" value="ISOVALERYL-COA DEHYDROGENASE, MITOCHONDRIAL-RELATED"/>
    <property type="match status" value="1"/>
</dbReference>